<reference evidence="2" key="1">
    <citation type="submission" date="2022-03" db="EMBL/GenBank/DDBJ databases">
        <title>Draft genome sequence of Aduncisulcus paluster, a free-living microaerophilic Fornicata.</title>
        <authorList>
            <person name="Yuyama I."/>
            <person name="Kume K."/>
            <person name="Tamura T."/>
            <person name="Inagaki Y."/>
            <person name="Hashimoto T."/>
        </authorList>
    </citation>
    <scope>NUCLEOTIDE SEQUENCE</scope>
    <source>
        <strain evidence="2">NY0171</strain>
    </source>
</reference>
<protein>
    <submittedName>
        <fullName evidence="2">Radical SAM family heme chaperone HemW</fullName>
    </submittedName>
</protein>
<feature type="non-terminal residue" evidence="2">
    <location>
        <position position="156"/>
    </location>
</feature>
<sequence length="156" mass="17371">MDEYDAAVRGGFLGEDFEELTDEIKAQELIMLCLRTTKGLKLSDYKDLTGRDLSKEKASIISALHKNGLVRISAGYLRLTKTACWFPILSWSLLHLIRVAQGSIQNSMSSDHHALSGKEDRASMKLLRLLESSQSMLTDESIPIILKSMRPKGSST</sequence>
<accession>A0ABQ5KCW4</accession>
<comment type="caution">
    <text evidence="2">The sequence shown here is derived from an EMBL/GenBank/DDBJ whole genome shotgun (WGS) entry which is preliminary data.</text>
</comment>
<evidence type="ECO:0000313" key="2">
    <source>
        <dbReference type="EMBL" id="GKT29205.1"/>
    </source>
</evidence>
<feature type="domain" description="HemN C-terminal" evidence="1">
    <location>
        <begin position="21"/>
        <end position="85"/>
    </location>
</feature>
<evidence type="ECO:0000259" key="1">
    <source>
        <dbReference type="Pfam" id="PF06969"/>
    </source>
</evidence>
<dbReference type="InterPro" id="IPR058240">
    <property type="entry name" value="rSAM_sf"/>
</dbReference>
<name>A0ABQ5KCW4_9EUKA</name>
<dbReference type="Proteomes" id="UP001057375">
    <property type="component" value="Unassembled WGS sequence"/>
</dbReference>
<proteinExistence type="predicted"/>
<organism evidence="2 3">
    <name type="scientific">Aduncisulcus paluster</name>
    <dbReference type="NCBI Taxonomy" id="2918883"/>
    <lineage>
        <taxon>Eukaryota</taxon>
        <taxon>Metamonada</taxon>
        <taxon>Carpediemonas-like organisms</taxon>
        <taxon>Aduncisulcus</taxon>
    </lineage>
</organism>
<dbReference type="EMBL" id="BQXS01000732">
    <property type="protein sequence ID" value="GKT29205.1"/>
    <property type="molecule type" value="Genomic_DNA"/>
</dbReference>
<dbReference type="SUPFAM" id="SSF102114">
    <property type="entry name" value="Radical SAM enzymes"/>
    <property type="match status" value="1"/>
</dbReference>
<keyword evidence="3" id="KW-1185">Reference proteome</keyword>
<dbReference type="InterPro" id="IPR010723">
    <property type="entry name" value="HemN_C"/>
</dbReference>
<gene>
    <name evidence="2" type="ORF">ADUPG1_001101</name>
</gene>
<dbReference type="Pfam" id="PF06969">
    <property type="entry name" value="HemN_C"/>
    <property type="match status" value="1"/>
</dbReference>
<evidence type="ECO:0000313" key="3">
    <source>
        <dbReference type="Proteomes" id="UP001057375"/>
    </source>
</evidence>